<dbReference type="Pfam" id="PF00196">
    <property type="entry name" value="GerE"/>
    <property type="match status" value="1"/>
</dbReference>
<keyword evidence="2" id="KW-0238">DNA-binding</keyword>
<keyword evidence="6" id="KW-1185">Reference proteome</keyword>
<dbReference type="SMART" id="SM00421">
    <property type="entry name" value="HTH_LUXR"/>
    <property type="match status" value="1"/>
</dbReference>
<dbReference type="Gene3D" id="3.30.565.10">
    <property type="entry name" value="Histidine kinase-like ATPase, C-terminal domain"/>
    <property type="match status" value="1"/>
</dbReference>
<dbReference type="STRING" id="670052.PA27867_0093"/>
<organism evidence="5 6">
    <name type="scientific">Cryobacterium arcticum</name>
    <dbReference type="NCBI Taxonomy" id="670052"/>
    <lineage>
        <taxon>Bacteria</taxon>
        <taxon>Bacillati</taxon>
        <taxon>Actinomycetota</taxon>
        <taxon>Actinomycetes</taxon>
        <taxon>Micrococcales</taxon>
        <taxon>Microbacteriaceae</taxon>
        <taxon>Cryobacterium</taxon>
    </lineage>
</organism>
<dbReference type="InterPro" id="IPR016032">
    <property type="entry name" value="Sig_transdc_resp-reg_C-effctor"/>
</dbReference>
<dbReference type="GO" id="GO:0003677">
    <property type="term" value="F:DNA binding"/>
    <property type="evidence" value="ECO:0007669"/>
    <property type="project" value="UniProtKB-KW"/>
</dbReference>
<dbReference type="GO" id="GO:0006355">
    <property type="term" value="P:regulation of DNA-templated transcription"/>
    <property type="evidence" value="ECO:0007669"/>
    <property type="project" value="InterPro"/>
</dbReference>
<evidence type="ECO:0000256" key="3">
    <source>
        <dbReference type="ARBA" id="ARBA00023163"/>
    </source>
</evidence>
<dbReference type="PANTHER" id="PTHR44688">
    <property type="entry name" value="DNA-BINDING TRANSCRIPTIONAL ACTIVATOR DEVR_DOSR"/>
    <property type="match status" value="1"/>
</dbReference>
<feature type="domain" description="HTH luxR-type" evidence="4">
    <location>
        <begin position="359"/>
        <end position="423"/>
    </location>
</feature>
<dbReference type="Gene3D" id="1.10.10.10">
    <property type="entry name" value="Winged helix-like DNA-binding domain superfamily/Winged helix DNA-binding domain"/>
    <property type="match status" value="1"/>
</dbReference>
<proteinExistence type="predicted"/>
<dbReference type="InterPro" id="IPR036890">
    <property type="entry name" value="HATPase_C_sf"/>
</dbReference>
<dbReference type="AlphaFoldDB" id="A0A1B1BER6"/>
<reference evidence="5 6" key="1">
    <citation type="submission" date="2016-06" db="EMBL/GenBank/DDBJ databases">
        <title>Genome sequencing of Cryobacterium arcticum PAMC 27867.</title>
        <authorList>
            <person name="Lee J."/>
            <person name="Kim O.-S."/>
        </authorList>
    </citation>
    <scope>NUCLEOTIDE SEQUENCE [LARGE SCALE GENOMIC DNA]</scope>
    <source>
        <strain evidence="5 6">PAMC 27867</strain>
    </source>
</reference>
<evidence type="ECO:0000256" key="2">
    <source>
        <dbReference type="ARBA" id="ARBA00023125"/>
    </source>
</evidence>
<protein>
    <submittedName>
        <fullName evidence="5">LuxR family transcriptional regulator</fullName>
    </submittedName>
</protein>
<dbReference type="SUPFAM" id="SSF46894">
    <property type="entry name" value="C-terminal effector domain of the bipartite response regulators"/>
    <property type="match status" value="1"/>
</dbReference>
<evidence type="ECO:0000313" key="5">
    <source>
        <dbReference type="EMBL" id="ANP71070.1"/>
    </source>
</evidence>
<evidence type="ECO:0000256" key="1">
    <source>
        <dbReference type="ARBA" id="ARBA00023015"/>
    </source>
</evidence>
<accession>A0A1B1BER6</accession>
<keyword evidence="1" id="KW-0805">Transcription regulation</keyword>
<dbReference type="SUPFAM" id="SSF55874">
    <property type="entry name" value="ATPase domain of HSP90 chaperone/DNA topoisomerase II/histidine kinase"/>
    <property type="match status" value="1"/>
</dbReference>
<dbReference type="CDD" id="cd06170">
    <property type="entry name" value="LuxR_C_like"/>
    <property type="match status" value="1"/>
</dbReference>
<dbReference type="InterPro" id="IPR036388">
    <property type="entry name" value="WH-like_DNA-bd_sf"/>
</dbReference>
<dbReference type="PATRIC" id="fig|670052.7.peg.97"/>
<keyword evidence="3" id="KW-0804">Transcription</keyword>
<dbReference type="InterPro" id="IPR000792">
    <property type="entry name" value="Tscrpt_reg_LuxR_C"/>
</dbReference>
<dbReference type="PROSITE" id="PS00622">
    <property type="entry name" value="HTH_LUXR_1"/>
    <property type="match status" value="1"/>
</dbReference>
<dbReference type="KEGG" id="cart:PA27867_0093"/>
<dbReference type="OrthoDB" id="3171430at2"/>
<dbReference type="RefSeq" id="WP_066591684.1">
    <property type="nucleotide sequence ID" value="NZ_CP016282.1"/>
</dbReference>
<evidence type="ECO:0000259" key="4">
    <source>
        <dbReference type="PROSITE" id="PS50043"/>
    </source>
</evidence>
<dbReference type="PRINTS" id="PR00038">
    <property type="entry name" value="HTHLUXR"/>
</dbReference>
<evidence type="ECO:0000313" key="6">
    <source>
        <dbReference type="Proteomes" id="UP000092582"/>
    </source>
</evidence>
<dbReference type="EMBL" id="CP016282">
    <property type="protein sequence ID" value="ANP71070.1"/>
    <property type="molecule type" value="Genomic_DNA"/>
</dbReference>
<dbReference type="PROSITE" id="PS50043">
    <property type="entry name" value="HTH_LUXR_2"/>
    <property type="match status" value="1"/>
</dbReference>
<dbReference type="Proteomes" id="UP000092582">
    <property type="component" value="Chromosome 1"/>
</dbReference>
<gene>
    <name evidence="5" type="ORF">PA27867_0093</name>
</gene>
<dbReference type="PANTHER" id="PTHR44688:SF16">
    <property type="entry name" value="DNA-BINDING TRANSCRIPTIONAL ACTIVATOR DEVR_DOSR"/>
    <property type="match status" value="1"/>
</dbReference>
<name>A0A1B1BER6_9MICO</name>
<sequence>MKALGTSRSIELLGSLQTVVASPLPEIAGHFSELLRPLLGHSALVIFTEDCTGRPQKKAGDKAIIDEVTLPELDAVRRALAADDSDPWGRRAVIGGSDRPITAWTASTGALLVLTDPELTAAGAADPESTLAMIDRLWQLVATSIRQQVAAAAPAYLQDSRAASAERAKLIADLTDAHSTTLESLLAVLRAPSVSAEAARQTAIELAASAMVSLRAVSDRDRSLAEEPVAQAFARLRDDLRPLVRFGDLDVQFIEPPANGRALPGEVAHAGRAIVRGAVLALVEQSGVSRVRVQWDCDGSNLLIQIRDDGAGALTADSPGVSPLTGRVAALGGSFDVQATAGWGSELTVSLPLDAPLAPLSPAAEWGLSPREQGVLALVASGARNKAIAAELVISENTVKFHVANLLRKVGASTRSELAALAR</sequence>